<reference evidence="6 7" key="1">
    <citation type="submission" date="2021-01" db="EMBL/GenBank/DDBJ databases">
        <title>Carboxyliciviraga sp.nov., isolated from coastal sediments.</title>
        <authorList>
            <person name="Lu D."/>
            <person name="Zhang T."/>
        </authorList>
    </citation>
    <scope>NUCLEOTIDE SEQUENCE [LARGE SCALE GENOMIC DNA]</scope>
    <source>
        <strain evidence="6 7">N1Y132</strain>
    </source>
</reference>
<dbReference type="Pfam" id="PF01814">
    <property type="entry name" value="Hemerythrin"/>
    <property type="match status" value="1"/>
</dbReference>
<dbReference type="InterPro" id="IPR012312">
    <property type="entry name" value="Hemerythrin-like"/>
</dbReference>
<protein>
    <submittedName>
        <fullName evidence="6">Hemerythrin family protein</fullName>
    </submittedName>
</protein>
<evidence type="ECO:0000259" key="5">
    <source>
        <dbReference type="Pfam" id="PF01814"/>
    </source>
</evidence>
<dbReference type="CDD" id="cd12107">
    <property type="entry name" value="Hemerythrin"/>
    <property type="match status" value="1"/>
</dbReference>
<feature type="domain" description="Hemerythrin-like" evidence="5">
    <location>
        <begin position="10"/>
        <end position="119"/>
    </location>
</feature>
<keyword evidence="3" id="KW-0479">Metal-binding</keyword>
<dbReference type="Gene3D" id="1.20.120.50">
    <property type="entry name" value="Hemerythrin-like"/>
    <property type="match status" value="1"/>
</dbReference>
<keyword evidence="4" id="KW-0408">Iron</keyword>
<dbReference type="Proteomes" id="UP000605676">
    <property type="component" value="Unassembled WGS sequence"/>
</dbReference>
<dbReference type="InterPro" id="IPR016131">
    <property type="entry name" value="Haemerythrin_Fe_BS"/>
</dbReference>
<evidence type="ECO:0000256" key="1">
    <source>
        <dbReference type="ARBA" id="ARBA00010587"/>
    </source>
</evidence>
<dbReference type="RefSeq" id="WP_200466799.1">
    <property type="nucleotide sequence ID" value="NZ_JAENRR010000077.1"/>
</dbReference>
<name>A0ABS1HPH0_9BACT</name>
<dbReference type="PANTHER" id="PTHR37164:SF1">
    <property type="entry name" value="BACTERIOHEMERYTHRIN"/>
    <property type="match status" value="1"/>
</dbReference>
<dbReference type="NCBIfam" id="TIGR02481">
    <property type="entry name" value="hemeryth_dom"/>
    <property type="match status" value="1"/>
</dbReference>
<dbReference type="PANTHER" id="PTHR37164">
    <property type="entry name" value="BACTERIOHEMERYTHRIN"/>
    <property type="match status" value="1"/>
</dbReference>
<dbReference type="SUPFAM" id="SSF47188">
    <property type="entry name" value="Hemerythrin-like"/>
    <property type="match status" value="1"/>
</dbReference>
<comment type="caution">
    <text evidence="6">The sequence shown here is derived from an EMBL/GenBank/DDBJ whole genome shotgun (WGS) entry which is preliminary data.</text>
</comment>
<dbReference type="PROSITE" id="PS00550">
    <property type="entry name" value="HEMERYTHRINS"/>
    <property type="match status" value="1"/>
</dbReference>
<sequence length="134" mass="15819">MDRRINLLREEITLQHGNLLAIAENLKVSLEMYFDLDELKALANRLLTLAELHFTTEEALMHMVKYRDIAFHAKEHLNILHGLRENITCLCHDLESCNDLVNSVNDWLIDHMNRVDKEFENYYVFFINQGFLDA</sequence>
<dbReference type="InterPro" id="IPR050669">
    <property type="entry name" value="Hemerythrin"/>
</dbReference>
<proteinExistence type="inferred from homology"/>
<evidence type="ECO:0000313" key="6">
    <source>
        <dbReference type="EMBL" id="MBK3519580.1"/>
    </source>
</evidence>
<evidence type="ECO:0000313" key="7">
    <source>
        <dbReference type="Proteomes" id="UP000605676"/>
    </source>
</evidence>
<dbReference type="InterPro" id="IPR012827">
    <property type="entry name" value="Hemerythrin_metal-bd"/>
</dbReference>
<dbReference type="InterPro" id="IPR035938">
    <property type="entry name" value="Hemerythrin-like_sf"/>
</dbReference>
<comment type="similarity">
    <text evidence="1">Belongs to the hemerythrin family.</text>
</comment>
<gene>
    <name evidence="6" type="ORF">JIV24_19705</name>
</gene>
<keyword evidence="2" id="KW-0561">Oxygen transport</keyword>
<evidence type="ECO:0000256" key="2">
    <source>
        <dbReference type="ARBA" id="ARBA00022621"/>
    </source>
</evidence>
<dbReference type="EMBL" id="JAENRR010000077">
    <property type="protein sequence ID" value="MBK3519580.1"/>
    <property type="molecule type" value="Genomic_DNA"/>
</dbReference>
<accession>A0ABS1HPH0</accession>
<evidence type="ECO:0000256" key="4">
    <source>
        <dbReference type="ARBA" id="ARBA00023004"/>
    </source>
</evidence>
<keyword evidence="2" id="KW-0813">Transport</keyword>
<keyword evidence="7" id="KW-1185">Reference proteome</keyword>
<evidence type="ECO:0000256" key="3">
    <source>
        <dbReference type="ARBA" id="ARBA00022723"/>
    </source>
</evidence>
<organism evidence="6 7">
    <name type="scientific">Carboxylicivirga marina</name>
    <dbReference type="NCBI Taxonomy" id="2800988"/>
    <lineage>
        <taxon>Bacteria</taxon>
        <taxon>Pseudomonadati</taxon>
        <taxon>Bacteroidota</taxon>
        <taxon>Bacteroidia</taxon>
        <taxon>Marinilabiliales</taxon>
        <taxon>Marinilabiliaceae</taxon>
        <taxon>Carboxylicivirga</taxon>
    </lineage>
</organism>